<dbReference type="Pfam" id="PF11799">
    <property type="entry name" value="IMS_C"/>
    <property type="match status" value="1"/>
</dbReference>
<evidence type="ECO:0000259" key="4">
    <source>
        <dbReference type="PROSITE" id="PS50173"/>
    </source>
</evidence>
<dbReference type="AlphaFoldDB" id="A0A2N3QI86"/>
<comment type="caution">
    <text evidence="5">The sequence shown here is derived from an EMBL/GenBank/DDBJ whole genome shotgun (WGS) entry which is preliminary data.</text>
</comment>
<evidence type="ECO:0000313" key="6">
    <source>
        <dbReference type="Proteomes" id="UP000233730"/>
    </source>
</evidence>
<protein>
    <submittedName>
        <fullName evidence="5">DNA methylase</fullName>
    </submittedName>
</protein>
<evidence type="ECO:0000313" key="5">
    <source>
        <dbReference type="EMBL" id="PKU91193.1"/>
    </source>
</evidence>
<dbReference type="InterPro" id="IPR050116">
    <property type="entry name" value="DNA_polymerase-Y"/>
</dbReference>
<evidence type="ECO:0000256" key="3">
    <source>
        <dbReference type="SAM" id="MobiDB-lite"/>
    </source>
</evidence>
<dbReference type="InterPro" id="IPR043128">
    <property type="entry name" value="Rev_trsase/Diguanyl_cyclase"/>
</dbReference>
<dbReference type="InterPro" id="IPR043502">
    <property type="entry name" value="DNA/RNA_pol_sf"/>
</dbReference>
<dbReference type="Gene3D" id="1.10.150.20">
    <property type="entry name" value="5' to 3' exonuclease, C-terminal subdomain"/>
    <property type="match status" value="1"/>
</dbReference>
<dbReference type="Pfam" id="PF00817">
    <property type="entry name" value="IMS"/>
    <property type="match status" value="1"/>
</dbReference>
<dbReference type="RefSeq" id="WP_101429417.1">
    <property type="nucleotide sequence ID" value="NZ_PCGZ01000003.1"/>
</dbReference>
<dbReference type="InterPro" id="IPR001126">
    <property type="entry name" value="UmuC"/>
</dbReference>
<dbReference type="InterPro" id="IPR017961">
    <property type="entry name" value="DNA_pol_Y-fam_little_finger"/>
</dbReference>
<dbReference type="GO" id="GO:0006281">
    <property type="term" value="P:DNA repair"/>
    <property type="evidence" value="ECO:0007669"/>
    <property type="project" value="InterPro"/>
</dbReference>
<reference evidence="5 6" key="1">
    <citation type="submission" date="2017-10" db="EMBL/GenBank/DDBJ databases">
        <title>Bifidobacterium genomics.</title>
        <authorList>
            <person name="Lugli G.A."/>
            <person name="Milani C."/>
            <person name="Mancabelli L."/>
        </authorList>
    </citation>
    <scope>NUCLEOTIDE SEQUENCE [LARGE SCALE GENOMIC DNA]</scope>
    <source>
        <strain evidence="5 6">1524B</strain>
    </source>
</reference>
<proteinExistence type="inferred from homology"/>
<gene>
    <name evidence="5" type="ORF">CQR46_0277</name>
</gene>
<keyword evidence="5" id="KW-0808">Transferase</keyword>
<dbReference type="PANTHER" id="PTHR11076:SF35">
    <property type="entry name" value="DNA REPAIR PROTEIN HOMOLOG YOBH"/>
    <property type="match status" value="1"/>
</dbReference>
<sequence>MTDRTYLAIDLKSFYASAECVARGLDPLDTNLVVADASRTSKTICLAVSPSLKAVGIGGRPRLFEVEQRVTQVNEERRLRAPEHRFSGSSVHAAELAASPGLALAYVTAKPRMAYYLDVSARIYGIYLRFAAQEDIHVYSIDEVFIDATRYLRFAGGSAHEFARRIVAGIYAETGITATAGIGTNLYLAKVAMDIVAKHTAAGADGARIAQLDEAAYRRLLWAHRPLTDFWRVGPGTARQLEHHGLLTMGDVARCSVGGADSYYNEDLLYRLFGVNAELLIDHAWGWEPCTIADVKQYRPEHSSMGSGQVLHEPYNWEHARIVACEMADQLALDMVKRGVVASQVTLSVGYDVTSLDQPCAAGYTGPVSRDRYGRRRPKSAHGSLNLERRTAASSALREAIGSLYDRIVDRSLLVRRLNVEASQVYAAHGEAGVGGASGAAAEAAQPDLFSFLPQDEGGRSDESRTRNEEREMKVQETLLHVKERFGGNAVIKGLNLEEGATGVERNRQIGGHAA</sequence>
<feature type="region of interest" description="Disordered" evidence="3">
    <location>
        <begin position="451"/>
        <end position="472"/>
    </location>
</feature>
<organism evidence="5 6">
    <name type="scientific">Bifidobacterium pseudolongum subsp. globosum</name>
    <dbReference type="NCBI Taxonomy" id="1690"/>
    <lineage>
        <taxon>Bacteria</taxon>
        <taxon>Bacillati</taxon>
        <taxon>Actinomycetota</taxon>
        <taxon>Actinomycetes</taxon>
        <taxon>Bifidobacteriales</taxon>
        <taxon>Bifidobacteriaceae</taxon>
        <taxon>Bifidobacterium</taxon>
    </lineage>
</organism>
<dbReference type="GO" id="GO:0009432">
    <property type="term" value="P:SOS response"/>
    <property type="evidence" value="ECO:0007669"/>
    <property type="project" value="TreeGrafter"/>
</dbReference>
<feature type="region of interest" description="Disordered" evidence="3">
    <location>
        <begin position="367"/>
        <end position="389"/>
    </location>
</feature>
<dbReference type="GO" id="GO:0003684">
    <property type="term" value="F:damaged DNA binding"/>
    <property type="evidence" value="ECO:0007669"/>
    <property type="project" value="InterPro"/>
</dbReference>
<dbReference type="SUPFAM" id="SSF56672">
    <property type="entry name" value="DNA/RNA polymerases"/>
    <property type="match status" value="1"/>
</dbReference>
<dbReference type="GO" id="GO:0008168">
    <property type="term" value="F:methyltransferase activity"/>
    <property type="evidence" value="ECO:0007669"/>
    <property type="project" value="UniProtKB-KW"/>
</dbReference>
<dbReference type="GO" id="GO:0042276">
    <property type="term" value="P:error-prone translesion synthesis"/>
    <property type="evidence" value="ECO:0007669"/>
    <property type="project" value="TreeGrafter"/>
</dbReference>
<evidence type="ECO:0000256" key="2">
    <source>
        <dbReference type="ARBA" id="ARBA00025589"/>
    </source>
</evidence>
<dbReference type="GO" id="GO:0005829">
    <property type="term" value="C:cytosol"/>
    <property type="evidence" value="ECO:0007669"/>
    <property type="project" value="TreeGrafter"/>
</dbReference>
<name>A0A2N3QI86_9BIFI</name>
<dbReference type="PANTHER" id="PTHR11076">
    <property type="entry name" value="DNA REPAIR POLYMERASE UMUC / TRANSFERASE FAMILY MEMBER"/>
    <property type="match status" value="1"/>
</dbReference>
<comment type="function">
    <text evidence="2">Poorly processive, error-prone DNA polymerase involved in untargeted mutagenesis. Copies undamaged DNA at stalled replication forks, which arise in vivo from mismatched or misaligned primer ends. These misaligned primers can be extended by PolIV. Exhibits no 3'-5' exonuclease (proofreading) activity. May be involved in translesional synthesis, in conjunction with the beta clamp from PolIII.</text>
</comment>
<accession>A0A2N3QI86</accession>
<dbReference type="Proteomes" id="UP000233730">
    <property type="component" value="Unassembled WGS sequence"/>
</dbReference>
<feature type="domain" description="UmuC" evidence="4">
    <location>
        <begin position="6"/>
        <end position="234"/>
    </location>
</feature>
<evidence type="ECO:0000256" key="1">
    <source>
        <dbReference type="ARBA" id="ARBA00010945"/>
    </source>
</evidence>
<dbReference type="GO" id="GO:0003887">
    <property type="term" value="F:DNA-directed DNA polymerase activity"/>
    <property type="evidence" value="ECO:0007669"/>
    <property type="project" value="TreeGrafter"/>
</dbReference>
<dbReference type="GO" id="GO:0032259">
    <property type="term" value="P:methylation"/>
    <property type="evidence" value="ECO:0007669"/>
    <property type="project" value="UniProtKB-KW"/>
</dbReference>
<dbReference type="EMBL" id="PCGZ01000003">
    <property type="protein sequence ID" value="PKU91193.1"/>
    <property type="molecule type" value="Genomic_DNA"/>
</dbReference>
<feature type="compositionally biased region" description="Basic and acidic residues" evidence="3">
    <location>
        <begin position="457"/>
        <end position="472"/>
    </location>
</feature>
<keyword evidence="5" id="KW-0489">Methyltransferase</keyword>
<dbReference type="PROSITE" id="PS50173">
    <property type="entry name" value="UMUC"/>
    <property type="match status" value="1"/>
</dbReference>
<comment type="similarity">
    <text evidence="1">Belongs to the DNA polymerase type-Y family.</text>
</comment>
<dbReference type="Gene3D" id="3.30.70.270">
    <property type="match status" value="1"/>
</dbReference>